<evidence type="ECO:0000256" key="4">
    <source>
        <dbReference type="ARBA" id="ARBA00022452"/>
    </source>
</evidence>
<organism evidence="10 11">
    <name type="scientific">Musca domestica</name>
    <name type="common">House fly</name>
    <dbReference type="NCBI Taxonomy" id="7370"/>
    <lineage>
        <taxon>Eukaryota</taxon>
        <taxon>Metazoa</taxon>
        <taxon>Ecdysozoa</taxon>
        <taxon>Arthropoda</taxon>
        <taxon>Hexapoda</taxon>
        <taxon>Insecta</taxon>
        <taxon>Pterygota</taxon>
        <taxon>Neoptera</taxon>
        <taxon>Endopterygota</taxon>
        <taxon>Diptera</taxon>
        <taxon>Brachycera</taxon>
        <taxon>Muscomorpha</taxon>
        <taxon>Muscoidea</taxon>
        <taxon>Muscidae</taxon>
        <taxon>Musca</taxon>
    </lineage>
</organism>
<keyword evidence="3" id="KW-0813">Transport</keyword>
<dbReference type="Gene3D" id="2.40.160.10">
    <property type="entry name" value="Porin"/>
    <property type="match status" value="1"/>
</dbReference>
<keyword evidence="4" id="KW-1134">Transmembrane beta strand</keyword>
<dbReference type="InterPro" id="IPR037930">
    <property type="entry name" value="Tom40"/>
</dbReference>
<keyword evidence="8" id="KW-0496">Mitochondrion</keyword>
<dbReference type="AlphaFoldDB" id="A0A9J7DF60"/>
<proteinExistence type="inferred from homology"/>
<evidence type="ECO:0000313" key="11">
    <source>
        <dbReference type="RefSeq" id="XP_019891992.1"/>
    </source>
</evidence>
<dbReference type="Proteomes" id="UP001652621">
    <property type="component" value="Unplaced"/>
</dbReference>
<protein>
    <submittedName>
        <fullName evidence="11">Mitochondrial import receptor subunit TOM40 homolog 2 isoform X1</fullName>
    </submittedName>
</protein>
<accession>A0A9J7DF60</accession>
<dbReference type="GO" id="GO:0008320">
    <property type="term" value="F:protein transmembrane transporter activity"/>
    <property type="evidence" value="ECO:0007669"/>
    <property type="project" value="InterPro"/>
</dbReference>
<dbReference type="GO" id="GO:0030150">
    <property type="term" value="P:protein import into mitochondrial matrix"/>
    <property type="evidence" value="ECO:0007669"/>
    <property type="project" value="InterPro"/>
</dbReference>
<keyword evidence="10" id="KW-1185">Reference proteome</keyword>
<keyword evidence="5" id="KW-0812">Transmembrane</keyword>
<name>A0A9J7DF60_MUSDO</name>
<comment type="similarity">
    <text evidence="2">Belongs to the Tom40 family.</text>
</comment>
<reference evidence="11" key="1">
    <citation type="submission" date="2025-08" db="UniProtKB">
        <authorList>
            <consortium name="RefSeq"/>
        </authorList>
    </citation>
    <scope>IDENTIFICATION</scope>
    <source>
        <strain evidence="11">Aabys</strain>
        <tissue evidence="11">Whole body</tissue>
    </source>
</reference>
<dbReference type="InterPro" id="IPR027246">
    <property type="entry name" value="Porin_Euk/Tom40"/>
</dbReference>
<dbReference type="Pfam" id="PF01459">
    <property type="entry name" value="Porin_3"/>
    <property type="match status" value="1"/>
</dbReference>
<dbReference type="RefSeq" id="XP_019891992.1">
    <property type="nucleotide sequence ID" value="XM_020036433.2"/>
</dbReference>
<gene>
    <name evidence="11" type="primary">LOC101897167</name>
</gene>
<evidence type="ECO:0000256" key="1">
    <source>
        <dbReference type="ARBA" id="ARBA00004374"/>
    </source>
</evidence>
<evidence type="ECO:0000256" key="5">
    <source>
        <dbReference type="ARBA" id="ARBA00022692"/>
    </source>
</evidence>
<evidence type="ECO:0000256" key="2">
    <source>
        <dbReference type="ARBA" id="ARBA00010510"/>
    </source>
</evidence>
<dbReference type="OrthoDB" id="19656at2759"/>
<evidence type="ECO:0000256" key="8">
    <source>
        <dbReference type="ARBA" id="ARBA00023128"/>
    </source>
</evidence>
<comment type="subcellular location">
    <subcellularLocation>
        <location evidence="1">Mitochondrion outer membrane</location>
        <topology evidence="1">Multi-pass membrane protein</topology>
    </subcellularLocation>
</comment>
<keyword evidence="9" id="KW-0472">Membrane</keyword>
<evidence type="ECO:0000313" key="10">
    <source>
        <dbReference type="Proteomes" id="UP001652621"/>
    </source>
</evidence>
<dbReference type="InterPro" id="IPR023614">
    <property type="entry name" value="Porin_dom_sf"/>
</dbReference>
<dbReference type="GO" id="GO:0005741">
    <property type="term" value="C:mitochondrial outer membrane"/>
    <property type="evidence" value="ECO:0007669"/>
    <property type="project" value="UniProtKB-SubCell"/>
</dbReference>
<dbReference type="PANTHER" id="PTHR10802">
    <property type="entry name" value="MITOCHONDRIAL IMPORT RECEPTOR SUBUNIT TOM40"/>
    <property type="match status" value="1"/>
</dbReference>
<evidence type="ECO:0000256" key="6">
    <source>
        <dbReference type="ARBA" id="ARBA00022787"/>
    </source>
</evidence>
<keyword evidence="7" id="KW-0653">Protein transport</keyword>
<keyword evidence="6" id="KW-1000">Mitochondrion outer membrane</keyword>
<evidence type="ECO:0000256" key="3">
    <source>
        <dbReference type="ARBA" id="ARBA00022448"/>
    </source>
</evidence>
<evidence type="ECO:0000256" key="9">
    <source>
        <dbReference type="ARBA" id="ARBA00023136"/>
    </source>
</evidence>
<keyword evidence="11" id="KW-0675">Receptor</keyword>
<dbReference type="GeneID" id="101897167"/>
<evidence type="ECO:0000256" key="7">
    <source>
        <dbReference type="ARBA" id="ARBA00022927"/>
    </source>
</evidence>
<sequence>MNDYWCPPKCNAKFPPCFEKHPGVTSKSNPGNILGLHNLANRIKPSFLDGIRLNYRHSLKPNKMLTASWRLSHNEPSGFRFGGIYTVRLHGDVMQTPTIYADINPANLSTDVGIVYHPYPQLRVQAEMQRAALGAPTLETQTCIELSTHSATLTGMLYNARRESGQGTLSYLRAINDKLSVGGELSIEWTDPYSMMTDIAFAARFRQRSYSIAATISCQGVDVSYWQRLHRRIQMATLWAWQRKTEQSLATICYQWNFEDAHVRGQFDSNLSVGFIYSSRVMPHIPLSMDMSLLINFLTNRFVFGVNFTLDPSGLRRGE</sequence>
<dbReference type="VEuPathDB" id="VectorBase:MDOMA2_005656"/>